<dbReference type="KEGG" id="loa:LOAG_03268"/>
<proteinExistence type="predicted"/>
<dbReference type="CTD" id="9940657"/>
<accession>A0A1S0U4W5</accession>
<dbReference type="InParanoid" id="A0A1S0U4W5"/>
<dbReference type="RefSeq" id="XP_003138853.1">
    <property type="nucleotide sequence ID" value="XM_003138805.1"/>
</dbReference>
<dbReference type="EMBL" id="JH712073">
    <property type="protein sequence ID" value="EFO25218.1"/>
    <property type="molecule type" value="Genomic_DNA"/>
</dbReference>
<reference evidence="1" key="1">
    <citation type="submission" date="2012-04" db="EMBL/GenBank/DDBJ databases">
        <title>The Genome Sequence of Loa loa.</title>
        <authorList>
            <consortium name="The Broad Institute Genome Sequencing Platform"/>
            <consortium name="Broad Institute Genome Sequencing Center for Infectious Disease"/>
            <person name="Nutman T.B."/>
            <person name="Fink D.L."/>
            <person name="Russ C."/>
            <person name="Young S."/>
            <person name="Zeng Q."/>
            <person name="Gargeya S."/>
            <person name="Alvarado L."/>
            <person name="Berlin A."/>
            <person name="Chapman S.B."/>
            <person name="Chen Z."/>
            <person name="Freedman E."/>
            <person name="Gellesch M."/>
            <person name="Goldberg J."/>
            <person name="Griggs A."/>
            <person name="Gujja S."/>
            <person name="Heilman E.R."/>
            <person name="Heiman D."/>
            <person name="Howarth C."/>
            <person name="Mehta T."/>
            <person name="Neiman D."/>
            <person name="Pearson M."/>
            <person name="Roberts A."/>
            <person name="Saif S."/>
            <person name="Shea T."/>
            <person name="Shenoy N."/>
            <person name="Sisk P."/>
            <person name="Stolte C."/>
            <person name="Sykes S."/>
            <person name="White J."/>
            <person name="Yandava C."/>
            <person name="Haas B."/>
            <person name="Henn M.R."/>
            <person name="Nusbaum C."/>
            <person name="Birren B."/>
        </authorList>
    </citation>
    <scope>NUCLEOTIDE SEQUENCE [LARGE SCALE GENOMIC DNA]</scope>
</reference>
<dbReference type="AlphaFoldDB" id="A0A1S0U4W5"/>
<name>A0A1S0U4W5_LOALO</name>
<organism evidence="1">
    <name type="scientific">Loa loa</name>
    <name type="common">Eye worm</name>
    <name type="synonym">Filaria loa</name>
    <dbReference type="NCBI Taxonomy" id="7209"/>
    <lineage>
        <taxon>Eukaryota</taxon>
        <taxon>Metazoa</taxon>
        <taxon>Ecdysozoa</taxon>
        <taxon>Nematoda</taxon>
        <taxon>Chromadorea</taxon>
        <taxon>Rhabditida</taxon>
        <taxon>Spirurina</taxon>
        <taxon>Spiruromorpha</taxon>
        <taxon>Filarioidea</taxon>
        <taxon>Onchocercidae</taxon>
        <taxon>Loa</taxon>
    </lineage>
</organism>
<sequence>MYYSCEEGWRRWTAGFGQETQRSSKLRYGNINTYGSDSGFPSEIPVNHSNYKCHKGTSNEVKQHLSNNELLYGTTYFISIGLEDRNEPFHKDPKKYHCLTAVDS</sequence>
<dbReference type="GeneID" id="9940657"/>
<gene>
    <name evidence="1" type="ORF">LOAG_03268</name>
</gene>
<protein>
    <submittedName>
        <fullName evidence="1">Uncharacterized protein</fullName>
    </submittedName>
</protein>
<evidence type="ECO:0000313" key="1">
    <source>
        <dbReference type="EMBL" id="EFO25218.1"/>
    </source>
</evidence>